<evidence type="ECO:0000259" key="14">
    <source>
        <dbReference type="PROSITE" id="PS51199"/>
    </source>
</evidence>
<dbReference type="GO" id="GO:0004386">
    <property type="term" value="F:helicase activity"/>
    <property type="evidence" value="ECO:0007669"/>
    <property type="project" value="UniProtKB-KW"/>
</dbReference>
<reference evidence="16" key="1">
    <citation type="journal article" date="2019" name="Int. J. Syst. Evol. Microbiol.">
        <title>The Global Catalogue of Microorganisms (GCM) 10K type strain sequencing project: providing services to taxonomists for standard genome sequencing and annotation.</title>
        <authorList>
            <consortium name="The Broad Institute Genomics Platform"/>
            <consortium name="The Broad Institute Genome Sequencing Center for Infectious Disease"/>
            <person name="Wu L."/>
            <person name="Ma J."/>
        </authorList>
    </citation>
    <scope>NUCLEOTIDE SEQUENCE [LARGE SCALE GENOMIC DNA]</scope>
    <source>
        <strain evidence="16">CCUG 63369</strain>
    </source>
</reference>
<keyword evidence="6 12" id="KW-0347">Helicase</keyword>
<keyword evidence="2 12" id="KW-0639">Primosome</keyword>
<gene>
    <name evidence="15" type="primary">dnaB</name>
    <name evidence="15" type="ORF">ACFQZU_04310</name>
</gene>
<evidence type="ECO:0000256" key="7">
    <source>
        <dbReference type="ARBA" id="ARBA00022840"/>
    </source>
</evidence>
<evidence type="ECO:0000313" key="15">
    <source>
        <dbReference type="EMBL" id="MFD0800543.1"/>
    </source>
</evidence>
<evidence type="ECO:0000256" key="4">
    <source>
        <dbReference type="ARBA" id="ARBA00022741"/>
    </source>
</evidence>
<feature type="region of interest" description="Disordered" evidence="13">
    <location>
        <begin position="1"/>
        <end position="56"/>
    </location>
</feature>
<name>A0ABW3BBC9_9ACTN</name>
<dbReference type="InterPro" id="IPR007693">
    <property type="entry name" value="DNA_helicase_DnaB-like_N"/>
</dbReference>
<keyword evidence="16" id="KW-1185">Reference proteome</keyword>
<evidence type="ECO:0000256" key="11">
    <source>
        <dbReference type="NCBIfam" id="TIGR00665"/>
    </source>
</evidence>
<dbReference type="InterPro" id="IPR016136">
    <property type="entry name" value="DNA_helicase_N/primase_C"/>
</dbReference>
<dbReference type="Pfam" id="PF03796">
    <property type="entry name" value="DnaB_C"/>
    <property type="match status" value="1"/>
</dbReference>
<keyword evidence="5 12" id="KW-0378">Hydrolase</keyword>
<evidence type="ECO:0000256" key="5">
    <source>
        <dbReference type="ARBA" id="ARBA00022801"/>
    </source>
</evidence>
<evidence type="ECO:0000256" key="10">
    <source>
        <dbReference type="ARBA" id="ARBA00048954"/>
    </source>
</evidence>
<comment type="function">
    <text evidence="12">The main replicative DNA helicase, it participates in initiation and elongation during chromosome replication. Travels ahead of the DNA replisome, separating dsDNA into templates for DNA synthesis. A processive ATP-dependent 5'-3' DNA helicase it has DNA-dependent ATPase activity.</text>
</comment>
<evidence type="ECO:0000256" key="2">
    <source>
        <dbReference type="ARBA" id="ARBA00022515"/>
    </source>
</evidence>
<keyword evidence="3 12" id="KW-0235">DNA replication</keyword>
<keyword evidence="9" id="KW-0413">Isomerase</keyword>
<dbReference type="InterPro" id="IPR007694">
    <property type="entry name" value="DNA_helicase_DnaB-like_C"/>
</dbReference>
<dbReference type="CDD" id="cd00984">
    <property type="entry name" value="DnaB_C"/>
    <property type="match status" value="1"/>
</dbReference>
<proteinExistence type="inferred from homology"/>
<dbReference type="Gene3D" id="3.40.50.300">
    <property type="entry name" value="P-loop containing nucleotide triphosphate hydrolases"/>
    <property type="match status" value="1"/>
</dbReference>
<comment type="catalytic activity">
    <reaction evidence="10 12">
        <text>ATP + H2O = ADP + phosphate + H(+)</text>
        <dbReference type="Rhea" id="RHEA:13065"/>
        <dbReference type="ChEBI" id="CHEBI:15377"/>
        <dbReference type="ChEBI" id="CHEBI:15378"/>
        <dbReference type="ChEBI" id="CHEBI:30616"/>
        <dbReference type="ChEBI" id="CHEBI:43474"/>
        <dbReference type="ChEBI" id="CHEBI:456216"/>
        <dbReference type="EC" id="5.6.2.3"/>
    </reaction>
</comment>
<organism evidence="15 16">
    <name type="scientific">Streptomonospora algeriensis</name>
    <dbReference type="NCBI Taxonomy" id="995084"/>
    <lineage>
        <taxon>Bacteria</taxon>
        <taxon>Bacillati</taxon>
        <taxon>Actinomycetota</taxon>
        <taxon>Actinomycetes</taxon>
        <taxon>Streptosporangiales</taxon>
        <taxon>Nocardiopsidaceae</taxon>
        <taxon>Streptomonospora</taxon>
    </lineage>
</organism>
<evidence type="ECO:0000256" key="13">
    <source>
        <dbReference type="SAM" id="MobiDB-lite"/>
    </source>
</evidence>
<keyword evidence="7 12" id="KW-0067">ATP-binding</keyword>
<protein>
    <recommendedName>
        <fullName evidence="11 12">Replicative DNA helicase</fullName>
        <ecNumber evidence="11 12">5.6.2.3</ecNumber>
    </recommendedName>
</protein>
<evidence type="ECO:0000256" key="6">
    <source>
        <dbReference type="ARBA" id="ARBA00022806"/>
    </source>
</evidence>
<evidence type="ECO:0000256" key="3">
    <source>
        <dbReference type="ARBA" id="ARBA00022705"/>
    </source>
</evidence>
<evidence type="ECO:0000313" key="16">
    <source>
        <dbReference type="Proteomes" id="UP001596956"/>
    </source>
</evidence>
<keyword evidence="8 12" id="KW-0238">DNA-binding</keyword>
<dbReference type="EC" id="5.6.2.3" evidence="11 12"/>
<dbReference type="PROSITE" id="PS51199">
    <property type="entry name" value="SF4_HELICASE"/>
    <property type="match status" value="1"/>
</dbReference>
<evidence type="ECO:0000256" key="1">
    <source>
        <dbReference type="ARBA" id="ARBA00008428"/>
    </source>
</evidence>
<accession>A0ABW3BBC9</accession>
<dbReference type="NCBIfam" id="TIGR00665">
    <property type="entry name" value="DnaB"/>
    <property type="match status" value="1"/>
</dbReference>
<dbReference type="EMBL" id="JBHTHR010000064">
    <property type="protein sequence ID" value="MFD0800543.1"/>
    <property type="molecule type" value="Genomic_DNA"/>
</dbReference>
<dbReference type="PANTHER" id="PTHR30153:SF2">
    <property type="entry name" value="REPLICATIVE DNA HELICASE"/>
    <property type="match status" value="1"/>
</dbReference>
<dbReference type="Proteomes" id="UP001596956">
    <property type="component" value="Unassembled WGS sequence"/>
</dbReference>
<dbReference type="InterPro" id="IPR027417">
    <property type="entry name" value="P-loop_NTPase"/>
</dbReference>
<evidence type="ECO:0000256" key="9">
    <source>
        <dbReference type="ARBA" id="ARBA00023235"/>
    </source>
</evidence>
<evidence type="ECO:0000256" key="8">
    <source>
        <dbReference type="ARBA" id="ARBA00023125"/>
    </source>
</evidence>
<dbReference type="InterPro" id="IPR036185">
    <property type="entry name" value="DNA_heli_DnaB-like_N_sf"/>
</dbReference>
<dbReference type="PANTHER" id="PTHR30153">
    <property type="entry name" value="REPLICATIVE DNA HELICASE DNAB"/>
    <property type="match status" value="1"/>
</dbReference>
<dbReference type="InterPro" id="IPR007692">
    <property type="entry name" value="DNA_helicase_DnaB"/>
</dbReference>
<comment type="caution">
    <text evidence="15">The sequence shown here is derived from an EMBL/GenBank/DDBJ whole genome shotgun (WGS) entry which is preliminary data.</text>
</comment>
<dbReference type="SUPFAM" id="SSF48024">
    <property type="entry name" value="N-terminal domain of DnaB helicase"/>
    <property type="match status" value="1"/>
</dbReference>
<dbReference type="SUPFAM" id="SSF52540">
    <property type="entry name" value="P-loop containing nucleoside triphosphate hydrolases"/>
    <property type="match status" value="1"/>
</dbReference>
<feature type="domain" description="SF4 helicase" evidence="14">
    <location>
        <begin position="225"/>
        <end position="490"/>
    </location>
</feature>
<dbReference type="Gene3D" id="1.10.860.10">
    <property type="entry name" value="DNAb Helicase, Chain A"/>
    <property type="match status" value="1"/>
</dbReference>
<evidence type="ECO:0000256" key="12">
    <source>
        <dbReference type="RuleBase" id="RU362085"/>
    </source>
</evidence>
<sequence>MRCWAPRPRAWPENEAGGAALPASPADPRSNPAERCRRTCTDGSTPSMSEDTRTPPHDIAAEQAALGGMMLSAPAAAEVAELVAGPDFYRPAHQTVYAAAVALLERGDPVDAISVGDELTKRGDIARAGGATYLHTLAEAIPTAANAGYYAAIVADRALLRRLVESGTRAAQLGYAGEGEAAALVESAQAEMMAITAGGATADEQPWAVDFMPQVMAGIEDRANAESELVGLSTGLAELDALTRGLRPGQLITVGARPSIGKSTLAMDMVRAATMRTEEPAPAVFFSLEMSRSELGERLLSAQARVPLSRITAGTVDDADWKRMAAAMPDINAAPLAVRDDVTDLRIIRSVCRRMKATSGLRLVVVDYLQLVQTGEKAENRQQEVSRISGALKTMAKELGVTVIALSQLNRASETRGDKKPWLSELRESGAIEQDSDVVILLHREDFYDKESLRAGEADLDVAKHRNGPTATITVSFQGHYARFMDMARG</sequence>
<dbReference type="Pfam" id="PF00772">
    <property type="entry name" value="DnaB"/>
    <property type="match status" value="1"/>
</dbReference>
<keyword evidence="4 12" id="KW-0547">Nucleotide-binding</keyword>
<comment type="similarity">
    <text evidence="1 12">Belongs to the helicase family. DnaB subfamily.</text>
</comment>